<feature type="compositionally biased region" description="Basic and acidic residues" evidence="5">
    <location>
        <begin position="123"/>
        <end position="134"/>
    </location>
</feature>
<dbReference type="Gene3D" id="6.10.20.60">
    <property type="entry name" value="PHD finger protein 12"/>
    <property type="match status" value="1"/>
</dbReference>
<feature type="compositionally biased region" description="Polar residues" evidence="5">
    <location>
        <begin position="527"/>
        <end position="537"/>
    </location>
</feature>
<feature type="region of interest" description="Disordered" evidence="5">
    <location>
        <begin position="156"/>
        <end position="175"/>
    </location>
</feature>
<organism evidence="8 9">
    <name type="scientific">Limulus polyphemus</name>
    <name type="common">Atlantic horseshoe crab</name>
    <dbReference type="NCBI Taxonomy" id="6850"/>
    <lineage>
        <taxon>Eukaryota</taxon>
        <taxon>Metazoa</taxon>
        <taxon>Ecdysozoa</taxon>
        <taxon>Arthropoda</taxon>
        <taxon>Chelicerata</taxon>
        <taxon>Merostomata</taxon>
        <taxon>Xiphosura</taxon>
        <taxon>Limulidae</taxon>
        <taxon>Limulus</taxon>
    </lineage>
</organism>
<dbReference type="InterPro" id="IPR011011">
    <property type="entry name" value="Znf_FYVE_PHD"/>
</dbReference>
<feature type="domain" description="PHD-type" evidence="7">
    <location>
        <begin position="50"/>
        <end position="99"/>
    </location>
</feature>
<keyword evidence="3" id="KW-0862">Zinc</keyword>
<keyword evidence="2 4" id="KW-0863">Zinc-finger</keyword>
<feature type="domain" description="FHA" evidence="6">
    <location>
        <begin position="806"/>
        <end position="860"/>
    </location>
</feature>
<reference evidence="9" key="1">
    <citation type="submission" date="2025-08" db="UniProtKB">
        <authorList>
            <consortium name="RefSeq"/>
        </authorList>
    </citation>
    <scope>IDENTIFICATION</scope>
    <source>
        <tissue evidence="9">Muscle</tissue>
    </source>
</reference>
<evidence type="ECO:0000313" key="9">
    <source>
        <dbReference type="RefSeq" id="XP_022248416.1"/>
    </source>
</evidence>
<keyword evidence="1" id="KW-0479">Metal-binding</keyword>
<proteinExistence type="predicted"/>
<dbReference type="GeneID" id="106464903"/>
<feature type="compositionally biased region" description="Low complexity" evidence="5">
    <location>
        <begin position="109"/>
        <end position="122"/>
    </location>
</feature>
<dbReference type="InterPro" id="IPR019787">
    <property type="entry name" value="Znf_PHD-finger"/>
</dbReference>
<evidence type="ECO:0000256" key="1">
    <source>
        <dbReference type="ARBA" id="ARBA00022723"/>
    </source>
</evidence>
<feature type="compositionally biased region" description="Low complexity" evidence="5">
    <location>
        <begin position="494"/>
        <end position="526"/>
    </location>
</feature>
<protein>
    <submittedName>
        <fullName evidence="9">PHD finger protein 12-like</fullName>
    </submittedName>
</protein>
<dbReference type="Pfam" id="PF16737">
    <property type="entry name" value="PHF12_MRG_bd"/>
    <property type="match status" value="1"/>
</dbReference>
<evidence type="ECO:0000313" key="8">
    <source>
        <dbReference type="Proteomes" id="UP000694941"/>
    </source>
</evidence>
<dbReference type="Pfam" id="PF00628">
    <property type="entry name" value="PHD"/>
    <property type="match status" value="1"/>
</dbReference>
<feature type="region of interest" description="Disordered" evidence="5">
    <location>
        <begin position="102"/>
        <end position="148"/>
    </location>
</feature>
<feature type="region of interest" description="Disordered" evidence="5">
    <location>
        <begin position="22"/>
        <end position="41"/>
    </location>
</feature>
<gene>
    <name evidence="9" type="primary">LOC106464903</name>
</gene>
<name>A0ABM1SXR0_LIMPO</name>
<dbReference type="InterPro" id="IPR019786">
    <property type="entry name" value="Zinc_finger_PHD-type_CS"/>
</dbReference>
<dbReference type="PROSITE" id="PS01359">
    <property type="entry name" value="ZF_PHD_1"/>
    <property type="match status" value="1"/>
</dbReference>
<feature type="compositionally biased region" description="Polar residues" evidence="5">
    <location>
        <begin position="138"/>
        <end position="147"/>
    </location>
</feature>
<sequence length="980" mass="107003">MATVEYDLDTSGGLMPQIQALIAPPPNEGESKKKKDYEPRYRRPARAVNHDCCDSCKEGGDLICCDRCPASFHLLCHNPPLEEEDLPRGEWLCHRCKVSPSEIDDDAASTSSSQSRHSSSKGSQKEGSVHKSGEKTPVNGTCQNGQMPEQGLQKYKECAEKSKSKGKSPPLKTEPMDIDIIHKKPIHEKNSHHFHLLIQAASAMNPKQFQLPNELVCTTQLPGSSKRPRFREGGLHLFKTYWGVSPGGSETAFADNPGHSRENLDLIFLAPSFTPQEVNLNQPPPVPFLQLVSGVCDVLGFSPFAFQSTPSLMWKGLEGVTALPQFECPEPRYQLLDPLVPKIDSAHIKEAPLLSQNVASSGNGYPMPEEKLLTSVSLTERVKLWDIYNGPISQDTVKLNFLKKVHRRNPPFRYRVRLPPRNTIRVPDAIKEQYKNPPPLLPRVTEPLPLVTDSGTVSTTAESGVTADEQDEWLTSLVTLQSSIAKHLVKKQASSTSETSPVSSAKPLSCMTSSNISSSSSTVSSSHPVTNCPSSTLLDKNSSETKTFLNGDLTHHQTFLGLSSINPVVHTLVKKNNGSVTFKDNSIIANGEYVQSDHAKIKVRLDENLSLSTCKIRNEVQDGNSIAVANNNQTTQEDNSQQTLIVGKSTPVPTSSTSGKTNAVITRVVRSIASLSSECRVTTPSSVIIQEHPVTTGLTQSSLSANGTIWKQMIAVGNKHNGSCQSNVVSTLDGALQMPDMDLSKLDEQLVRILAWQRLQQLVPQASVLKKPGSPHSTTESSDISARAVVCPVFRGPTVPMPYRTLTIGKGADMDVCLTNYGHCNYVSAKHACIFYDELTKHFELLNYSEHGTTVDNVLYSCDFSEKRTSAPQPTVIVSSLRKIVDKARGKPEMKPLDRLTMSSRAGQSWKPCNCKASSSSLIGRSGAGWEGTALLQHGSCIRCGCLQFVFSITDYRIKGETEDRKTNGAVAAVIRSSST</sequence>
<dbReference type="SUPFAM" id="SSF57903">
    <property type="entry name" value="FYVE/PHD zinc finger"/>
    <property type="match status" value="1"/>
</dbReference>
<dbReference type="Gene3D" id="3.30.40.10">
    <property type="entry name" value="Zinc/RING finger domain, C3HC4 (zinc finger)"/>
    <property type="match status" value="1"/>
</dbReference>
<dbReference type="Gene3D" id="2.60.200.20">
    <property type="match status" value="1"/>
</dbReference>
<accession>A0ABM1SXR0</accession>
<dbReference type="CDD" id="cd22703">
    <property type="entry name" value="FHA_PHF12"/>
    <property type="match status" value="1"/>
</dbReference>
<dbReference type="InterPro" id="IPR013083">
    <property type="entry name" value="Znf_RING/FYVE/PHD"/>
</dbReference>
<evidence type="ECO:0000256" key="2">
    <source>
        <dbReference type="ARBA" id="ARBA00022771"/>
    </source>
</evidence>
<dbReference type="PANTHER" id="PTHR46309:SF1">
    <property type="entry name" value="PHD FINGER PROTEIN 12"/>
    <property type="match status" value="1"/>
</dbReference>
<evidence type="ECO:0000256" key="4">
    <source>
        <dbReference type="PROSITE-ProRule" id="PRU00146"/>
    </source>
</evidence>
<dbReference type="InterPro" id="IPR038098">
    <property type="entry name" value="PHF12_MRG-bd_sf"/>
</dbReference>
<dbReference type="InterPro" id="IPR031966">
    <property type="entry name" value="PHF12_MRG-bd"/>
</dbReference>
<dbReference type="CDD" id="cd15533">
    <property type="entry name" value="PHD1_PHF12"/>
    <property type="match status" value="1"/>
</dbReference>
<dbReference type="InterPro" id="IPR008984">
    <property type="entry name" value="SMAD_FHA_dom_sf"/>
</dbReference>
<dbReference type="PANTHER" id="PTHR46309">
    <property type="entry name" value="PHD FINGER PROTEIN 12"/>
    <property type="match status" value="1"/>
</dbReference>
<dbReference type="RefSeq" id="XP_022248416.1">
    <property type="nucleotide sequence ID" value="XM_022392708.1"/>
</dbReference>
<feature type="region of interest" description="Disordered" evidence="5">
    <location>
        <begin position="490"/>
        <end position="537"/>
    </location>
</feature>
<dbReference type="PROSITE" id="PS50016">
    <property type="entry name" value="ZF_PHD_2"/>
    <property type="match status" value="1"/>
</dbReference>
<keyword evidence="8" id="KW-1185">Reference proteome</keyword>
<evidence type="ECO:0000259" key="7">
    <source>
        <dbReference type="PROSITE" id="PS50016"/>
    </source>
</evidence>
<evidence type="ECO:0000256" key="3">
    <source>
        <dbReference type="ARBA" id="ARBA00022833"/>
    </source>
</evidence>
<evidence type="ECO:0000259" key="6">
    <source>
        <dbReference type="PROSITE" id="PS50006"/>
    </source>
</evidence>
<dbReference type="PROSITE" id="PS50006">
    <property type="entry name" value="FHA_DOMAIN"/>
    <property type="match status" value="1"/>
</dbReference>
<feature type="compositionally biased region" description="Basic and acidic residues" evidence="5">
    <location>
        <begin position="29"/>
        <end position="41"/>
    </location>
</feature>
<evidence type="ECO:0000256" key="5">
    <source>
        <dbReference type="SAM" id="MobiDB-lite"/>
    </source>
</evidence>
<dbReference type="Proteomes" id="UP000694941">
    <property type="component" value="Unplaced"/>
</dbReference>
<dbReference type="SMART" id="SM00249">
    <property type="entry name" value="PHD"/>
    <property type="match status" value="1"/>
</dbReference>
<dbReference type="InterPro" id="IPR001965">
    <property type="entry name" value="Znf_PHD"/>
</dbReference>
<dbReference type="InterPro" id="IPR000253">
    <property type="entry name" value="FHA_dom"/>
</dbReference>
<dbReference type="SUPFAM" id="SSF49879">
    <property type="entry name" value="SMAD/FHA domain"/>
    <property type="match status" value="1"/>
</dbReference>
<dbReference type="InterPro" id="IPR042163">
    <property type="entry name" value="PHF12"/>
</dbReference>